<geneLocation type="mitochondrion" evidence="2"/>
<evidence type="ECO:0000313" key="3">
    <source>
        <dbReference type="EMBL" id="AGS15163.1"/>
    </source>
</evidence>
<organism evidence="2">
    <name type="scientific">Arcuatula senhousia</name>
    <name type="common">Asian date mussel</name>
    <name type="synonym">Musculista senhousia</name>
    <dbReference type="NCBI Taxonomy" id="1954227"/>
    <lineage>
        <taxon>Eukaryota</taxon>
        <taxon>Metazoa</taxon>
        <taxon>Spiralia</taxon>
        <taxon>Lophotrochozoa</taxon>
        <taxon>Mollusca</taxon>
        <taxon>Bivalvia</taxon>
        <taxon>Autobranchia</taxon>
        <taxon>Pteriomorphia</taxon>
        <taxon>Mytilida</taxon>
        <taxon>Mytiloidea</taxon>
        <taxon>Mytilidae</taxon>
        <taxon>Arcuatulinae</taxon>
        <taxon>Arcuatula</taxon>
    </lineage>
</organism>
<dbReference type="EMBL" id="KC243375">
    <property type="protein sequence ID" value="AGS15164.1"/>
    <property type="molecule type" value="Genomic_DNA"/>
</dbReference>
<dbReference type="EMBL" id="KC243374">
    <property type="protein sequence ID" value="AGS15163.1"/>
    <property type="molecule type" value="Genomic_DNA"/>
</dbReference>
<feature type="signal peptide" evidence="1">
    <location>
        <begin position="1"/>
        <end position="20"/>
    </location>
</feature>
<dbReference type="AlphaFoldDB" id="S5RGD3"/>
<evidence type="ECO:0000313" key="2">
    <source>
        <dbReference type="EMBL" id="AGS15157.1"/>
    </source>
</evidence>
<sequence>MTKLVSSIFLFSFLFYAVLSAMLDCVDSFGKSCNMDMGCLMSVIKTFCCYGKSNDSISLQCYSNCYCICSSCFKSVFLSKGEKDVYIDEESSELLVSSSVELSSTCHASESLSLLCSFFAD</sequence>
<protein>
    <submittedName>
        <fullName evidence="2">Uncharacterized protein</fullName>
    </submittedName>
</protein>
<evidence type="ECO:0000313" key="4">
    <source>
        <dbReference type="EMBL" id="AGS15164.1"/>
    </source>
</evidence>
<feature type="chain" id="PRO_5007727050" evidence="1">
    <location>
        <begin position="21"/>
        <end position="121"/>
    </location>
</feature>
<evidence type="ECO:0000256" key="1">
    <source>
        <dbReference type="SAM" id="SignalP"/>
    </source>
</evidence>
<keyword evidence="1" id="KW-0732">Signal</keyword>
<accession>S5RGD3</accession>
<reference evidence="2" key="1">
    <citation type="journal article" date="2013" name="Genome Biol. Evol.">
        <title>A Comparative Analysis of Mitochondrial ORFans: New Clues on Their Origin and Role in Species with Doubly Uniparental Inheritance of Mitochondria.</title>
        <authorList>
            <person name="Milani L."/>
            <person name="Ghiselli F."/>
            <person name="Guerra D."/>
            <person name="Breton S."/>
            <person name="Passamonti M."/>
        </authorList>
    </citation>
    <scope>NUCLEOTIDE SEQUENCE</scope>
    <source>
        <strain evidence="3">F11</strain>
        <strain evidence="4">F12</strain>
        <strain evidence="2">F5</strain>
        <tissue evidence="2">Eggs</tissue>
    </source>
</reference>
<proteinExistence type="predicted"/>
<keyword evidence="2" id="KW-0496">Mitochondrion</keyword>
<name>S5RGD3_ARCSE</name>
<dbReference type="EMBL" id="KC243368">
    <property type="protein sequence ID" value="AGS15157.1"/>
    <property type="molecule type" value="Genomic_DNA"/>
</dbReference>